<keyword evidence="3" id="KW-1185">Reference proteome</keyword>
<dbReference type="InterPro" id="IPR052747">
    <property type="entry name" value="TA_system_RelE_toxin"/>
</dbReference>
<sequence>MAFWQIEFSKQAYKYYKTLQKGYQKKINKILNLLMDKEKIDIKPVEGETDIYRLRIGKYRMLIRVYKEKQILLIVKIGPRGDIYKKII</sequence>
<accession>A0A1H0B2Z4</accession>
<dbReference type="STRING" id="206665.SAMN04488516_1024"/>
<evidence type="ECO:0000313" key="3">
    <source>
        <dbReference type="Proteomes" id="UP000199602"/>
    </source>
</evidence>
<keyword evidence="1" id="KW-1277">Toxin-antitoxin system</keyword>
<evidence type="ECO:0000313" key="2">
    <source>
        <dbReference type="EMBL" id="SDN39683.1"/>
    </source>
</evidence>
<gene>
    <name evidence="2" type="ORF">SAMN04488516_1024</name>
</gene>
<dbReference type="SUPFAM" id="SSF143011">
    <property type="entry name" value="RelE-like"/>
    <property type="match status" value="1"/>
</dbReference>
<name>A0A1H0B2Z4_9BACT</name>
<dbReference type="PANTHER" id="PTHR38813:SF1">
    <property type="entry name" value="TOXIN RELE1-RELATED"/>
    <property type="match status" value="1"/>
</dbReference>
<dbReference type="Gene3D" id="3.30.2310.20">
    <property type="entry name" value="RelE-like"/>
    <property type="match status" value="1"/>
</dbReference>
<dbReference type="InterPro" id="IPR007712">
    <property type="entry name" value="RelE/ParE_toxin"/>
</dbReference>
<evidence type="ECO:0000256" key="1">
    <source>
        <dbReference type="ARBA" id="ARBA00022649"/>
    </source>
</evidence>
<dbReference type="OrthoDB" id="9797723at2"/>
<proteinExistence type="predicted"/>
<dbReference type="AlphaFoldDB" id="A0A1H0B2Z4"/>
<dbReference type="Proteomes" id="UP000199602">
    <property type="component" value="Unassembled WGS sequence"/>
</dbReference>
<dbReference type="EMBL" id="FNIN01000002">
    <property type="protein sequence ID" value="SDN39683.1"/>
    <property type="molecule type" value="Genomic_DNA"/>
</dbReference>
<dbReference type="Pfam" id="PF05016">
    <property type="entry name" value="ParE_toxin"/>
    <property type="match status" value="1"/>
</dbReference>
<dbReference type="InterPro" id="IPR035093">
    <property type="entry name" value="RelE/ParE_toxin_dom_sf"/>
</dbReference>
<organism evidence="2 3">
    <name type="scientific">Desulfonauticus submarinus</name>
    <dbReference type="NCBI Taxonomy" id="206665"/>
    <lineage>
        <taxon>Bacteria</taxon>
        <taxon>Pseudomonadati</taxon>
        <taxon>Thermodesulfobacteriota</taxon>
        <taxon>Desulfovibrionia</taxon>
        <taxon>Desulfovibrionales</taxon>
        <taxon>Desulfonauticaceae</taxon>
        <taxon>Desulfonauticus</taxon>
    </lineage>
</organism>
<dbReference type="RefSeq" id="WP_092062886.1">
    <property type="nucleotide sequence ID" value="NZ_FNIN01000002.1"/>
</dbReference>
<protein>
    <submittedName>
        <fullName evidence="2">ParE toxin of type II toxin-antitoxin system, parDE</fullName>
    </submittedName>
</protein>
<dbReference type="PANTHER" id="PTHR38813">
    <property type="match status" value="1"/>
</dbReference>
<reference evidence="2 3" key="1">
    <citation type="submission" date="2016-10" db="EMBL/GenBank/DDBJ databases">
        <authorList>
            <person name="de Groot N.N."/>
        </authorList>
    </citation>
    <scope>NUCLEOTIDE SEQUENCE [LARGE SCALE GENOMIC DNA]</scope>
    <source>
        <strain evidence="2 3">DSM 15269</strain>
    </source>
</reference>